<reference evidence="2 3" key="1">
    <citation type="submission" date="2019-10" db="EMBL/GenBank/DDBJ databases">
        <title>Complete genome sequence of Vibrio sp. strain THAF100, isolated from non-filtered water from the water column of tank 6 of a marine aquarium containing stony-coral fragments. Water maintained at 26 degree C.</title>
        <authorList>
            <person name="Ruckert C."/>
            <person name="Franco A."/>
            <person name="Kalinowski J."/>
            <person name="Glaeser S."/>
        </authorList>
    </citation>
    <scope>NUCLEOTIDE SEQUENCE [LARGE SCALE GENOMIC DNA]</scope>
    <source>
        <strain evidence="2 3">THAF100</strain>
    </source>
</reference>
<dbReference type="OrthoDB" id="5871309at2"/>
<gene>
    <name evidence="2" type="ORF">FIV01_09570</name>
</gene>
<organism evidence="2 3">
    <name type="scientific">Vibrio aquimaris</name>
    <dbReference type="NCBI Taxonomy" id="2587862"/>
    <lineage>
        <taxon>Bacteria</taxon>
        <taxon>Pseudomonadati</taxon>
        <taxon>Pseudomonadota</taxon>
        <taxon>Gammaproteobacteria</taxon>
        <taxon>Vibrionales</taxon>
        <taxon>Vibrionaceae</taxon>
        <taxon>Vibrio</taxon>
    </lineage>
</organism>
<keyword evidence="3" id="KW-1185">Reference proteome</keyword>
<dbReference type="AlphaFoldDB" id="A0A5P9CKD7"/>
<keyword evidence="1" id="KW-0812">Transmembrane</keyword>
<feature type="transmembrane region" description="Helical" evidence="1">
    <location>
        <begin position="17"/>
        <end position="35"/>
    </location>
</feature>
<dbReference type="Proteomes" id="UP000326936">
    <property type="component" value="Chromosome"/>
</dbReference>
<accession>A0A5P9CKD7</accession>
<keyword evidence="1" id="KW-1133">Transmembrane helix</keyword>
<keyword evidence="1" id="KW-0472">Membrane</keyword>
<dbReference type="EMBL" id="CP045350">
    <property type="protein sequence ID" value="QFT26676.1"/>
    <property type="molecule type" value="Genomic_DNA"/>
</dbReference>
<evidence type="ECO:0000256" key="1">
    <source>
        <dbReference type="SAM" id="Phobius"/>
    </source>
</evidence>
<evidence type="ECO:0000313" key="3">
    <source>
        <dbReference type="Proteomes" id="UP000326936"/>
    </source>
</evidence>
<protein>
    <submittedName>
        <fullName evidence="2">Uncharacterized protein</fullName>
    </submittedName>
</protein>
<dbReference type="KEGG" id="vaq:FIV01_09570"/>
<proteinExistence type="predicted"/>
<name>A0A5P9CKD7_9VIBR</name>
<feature type="transmembrane region" description="Helical" evidence="1">
    <location>
        <begin position="72"/>
        <end position="94"/>
    </location>
</feature>
<feature type="transmembrane region" description="Helical" evidence="1">
    <location>
        <begin position="209"/>
        <end position="231"/>
    </location>
</feature>
<sequence length="280" mass="31981">MEIYSDDDYNPKSIRSGITGISVIMALFQFPYVFLESSFHSLAFCWLSLLLLIFFKIFIYTRFGMDFLKKRVFSQAVLISYVMIVLTMFILNLVILDSKKISDPNFYMFIFLIMSLICGVLTGLFFSDKGNLFNKHNIKIRNNEIELRKLEFFSVLTLKRMPFLRVPLRKLRNIIAILAALIGTGGAGIGIGIAEMLKRSDVLAPDMSVHAVLFFSLGIPVLFTFGILIYSTMTYLSEWRKLVASIDKEYGEHKIIFNSKKKSYKKIKEIMAESGSNANG</sequence>
<feature type="transmembrane region" description="Helical" evidence="1">
    <location>
        <begin position="41"/>
        <end position="60"/>
    </location>
</feature>
<feature type="transmembrane region" description="Helical" evidence="1">
    <location>
        <begin position="106"/>
        <end position="126"/>
    </location>
</feature>
<feature type="transmembrane region" description="Helical" evidence="1">
    <location>
        <begin position="174"/>
        <end position="197"/>
    </location>
</feature>
<evidence type="ECO:0000313" key="2">
    <source>
        <dbReference type="EMBL" id="QFT26676.1"/>
    </source>
</evidence>